<proteinExistence type="predicted"/>
<dbReference type="PANTHER" id="PTHR46021">
    <property type="entry name" value="ARF-GAP WITH DUAL PH DOMAIN-CONTAINING PROTEIN 1-LIKE PROTEIN"/>
    <property type="match status" value="1"/>
</dbReference>
<accession>A0A7R8ZSD7</accession>
<dbReference type="GO" id="GO:0005886">
    <property type="term" value="C:plasma membrane"/>
    <property type="evidence" value="ECO:0007669"/>
    <property type="project" value="TreeGrafter"/>
</dbReference>
<dbReference type="InterPro" id="IPR037278">
    <property type="entry name" value="ARFGAP/RecO"/>
</dbReference>
<dbReference type="SMART" id="SM00105">
    <property type="entry name" value="ArfGap"/>
    <property type="match status" value="1"/>
</dbReference>
<dbReference type="EMBL" id="OB671714">
    <property type="protein sequence ID" value="CAD7235209.1"/>
    <property type="molecule type" value="Genomic_DNA"/>
</dbReference>
<organism evidence="1">
    <name type="scientific">Cyprideis torosa</name>
    <dbReference type="NCBI Taxonomy" id="163714"/>
    <lineage>
        <taxon>Eukaryota</taxon>
        <taxon>Metazoa</taxon>
        <taxon>Ecdysozoa</taxon>
        <taxon>Arthropoda</taxon>
        <taxon>Crustacea</taxon>
        <taxon>Oligostraca</taxon>
        <taxon>Ostracoda</taxon>
        <taxon>Podocopa</taxon>
        <taxon>Podocopida</taxon>
        <taxon>Cytherocopina</taxon>
        <taxon>Cytheroidea</taxon>
        <taxon>Cytherideidae</taxon>
        <taxon>Cyprideis</taxon>
    </lineage>
</organism>
<evidence type="ECO:0000313" key="1">
    <source>
        <dbReference type="EMBL" id="CAD7235209.1"/>
    </source>
</evidence>
<dbReference type="PROSITE" id="PS50115">
    <property type="entry name" value="ARFGAP"/>
    <property type="match status" value="1"/>
</dbReference>
<dbReference type="Gene3D" id="2.30.29.30">
    <property type="entry name" value="Pleckstrin-homology domain (PH domain)/Phosphotyrosine-binding domain (PTB)"/>
    <property type="match status" value="1"/>
</dbReference>
<dbReference type="OrthoDB" id="10266696at2759"/>
<dbReference type="InterPro" id="IPR001164">
    <property type="entry name" value="ArfGAP_dom"/>
</dbReference>
<dbReference type="SUPFAM" id="SSF50729">
    <property type="entry name" value="PH domain-like"/>
    <property type="match status" value="1"/>
</dbReference>
<dbReference type="GO" id="GO:0005096">
    <property type="term" value="F:GTPase activator activity"/>
    <property type="evidence" value="ECO:0007669"/>
    <property type="project" value="InterPro"/>
</dbReference>
<dbReference type="InterPro" id="IPR038508">
    <property type="entry name" value="ArfGAP_dom_sf"/>
</dbReference>
<gene>
    <name evidence="1" type="ORF">CTOB1V02_LOCUS13025</name>
</gene>
<reference evidence="1" key="1">
    <citation type="submission" date="2020-11" db="EMBL/GenBank/DDBJ databases">
        <authorList>
            <person name="Tran Van P."/>
        </authorList>
    </citation>
    <scope>NUCLEOTIDE SEQUENCE</scope>
</reference>
<dbReference type="AlphaFoldDB" id="A0A7R8ZSD7"/>
<dbReference type="GO" id="GO:0005547">
    <property type="term" value="F:phosphatidylinositol-3,4,5-trisphosphate binding"/>
    <property type="evidence" value="ECO:0007669"/>
    <property type="project" value="TreeGrafter"/>
</dbReference>
<sequence length="389" mass="43933">MDRAVSELLNLPGNSLCAECRSPNVEWMSFSFGLFLCTECASYHRNLGHGNLGRRSFGRVAPIKGTRLDEVQLDGLASRGNINVAKEYEVCVPIAYRRPEPNSPRVIKEQWIRAKYLLKEFIDDSRQDYCKSGFYEGYLYKKERQEGKYHARIFRLSEVDGTLQYTKGLKKEPSGVIRLADLNACFVPEKMGEECGLQLTYLNSEGTTRHLFVYHDDAQEVGGQVDMYGNYPANAFVWGNGLDTSHSEEGKSIDIFLTMTAVEQSTRLKQEESWRRSQGAWANNTHVKLCEDLMNEIIGTEYPSDLIKSQHMEEQGIRIIKKNATQDVTGMAGILAFTDGSRTEEKTGLGLGYTIRVPNQDDRDRSIALGKLATVHQAEIKNCAEDLQE</sequence>
<dbReference type="PRINTS" id="PR00405">
    <property type="entry name" value="REVINTRACTNG"/>
</dbReference>
<dbReference type="PANTHER" id="PTHR46021:SF2">
    <property type="entry name" value="ARF-GAP WITH DUAL PH DOMAIN-CONTAINING PROTEIN 1"/>
    <property type="match status" value="1"/>
</dbReference>
<dbReference type="InterPro" id="IPR052589">
    <property type="entry name" value="Arf-GAP_dual-PH_domain"/>
</dbReference>
<dbReference type="InterPro" id="IPR011993">
    <property type="entry name" value="PH-like_dom_sf"/>
</dbReference>
<protein>
    <submittedName>
        <fullName evidence="1">Uncharacterized protein</fullName>
    </submittedName>
</protein>
<dbReference type="Gene3D" id="1.10.220.150">
    <property type="entry name" value="Arf GTPase activating protein"/>
    <property type="match status" value="1"/>
</dbReference>
<name>A0A7R8ZSD7_9CRUS</name>
<dbReference type="Pfam" id="PF01412">
    <property type="entry name" value="ArfGap"/>
    <property type="match status" value="1"/>
</dbReference>
<dbReference type="GO" id="GO:0005737">
    <property type="term" value="C:cytoplasm"/>
    <property type="evidence" value="ECO:0007669"/>
    <property type="project" value="TreeGrafter"/>
</dbReference>
<dbReference type="SUPFAM" id="SSF57863">
    <property type="entry name" value="ArfGap/RecO-like zinc finger"/>
    <property type="match status" value="1"/>
</dbReference>